<name>A0A0Q2N4S1_VIBFU</name>
<organism evidence="1 2">
    <name type="scientific">Vibrio furnissii</name>
    <dbReference type="NCBI Taxonomy" id="29494"/>
    <lineage>
        <taxon>Bacteria</taxon>
        <taxon>Pseudomonadati</taxon>
        <taxon>Pseudomonadota</taxon>
        <taxon>Gammaproteobacteria</taxon>
        <taxon>Vibrionales</taxon>
        <taxon>Vibrionaceae</taxon>
        <taxon>Vibrio</taxon>
    </lineage>
</organism>
<keyword evidence="2" id="KW-1185">Reference proteome</keyword>
<evidence type="ECO:0000313" key="2">
    <source>
        <dbReference type="Proteomes" id="UP000051221"/>
    </source>
</evidence>
<accession>A0A0Q2N4S1</accession>
<dbReference type="EMBL" id="LKHS01000005">
    <property type="protein sequence ID" value="KQH86871.1"/>
    <property type="molecule type" value="Genomic_DNA"/>
</dbReference>
<sequence>MYADIAFTFHKNKTGTVFISGDAVYQGQRYVIHKRENFNYEHIDNNNYTFSINQSESLFKDGMQNDVMDKYLPSLIVGTSRSITLEMINVNTLLISNRYAPVLTCVIDQ</sequence>
<proteinExistence type="predicted"/>
<protein>
    <submittedName>
        <fullName evidence="1">Uncharacterized protein</fullName>
    </submittedName>
</protein>
<dbReference type="InParanoid" id="A0A0Q2N4S1"/>
<evidence type="ECO:0000313" key="1">
    <source>
        <dbReference type="EMBL" id="KQH86871.1"/>
    </source>
</evidence>
<dbReference type="Proteomes" id="UP000051221">
    <property type="component" value="Unassembled WGS sequence"/>
</dbReference>
<comment type="caution">
    <text evidence="1">The sequence shown here is derived from an EMBL/GenBank/DDBJ whole genome shotgun (WGS) entry which is preliminary data.</text>
</comment>
<dbReference type="AlphaFoldDB" id="A0A0Q2N4S1"/>
<reference evidence="1 2" key="1">
    <citation type="submission" date="2015-08" db="EMBL/GenBank/DDBJ databases">
        <title>Antibacterial properties of a collection of Vibrionaceae strains.</title>
        <authorList>
            <person name="Giubergia S."/>
        </authorList>
    </citation>
    <scope>NUCLEOTIDE SEQUENCE [LARGE SCALE GENOMIC DNA]</scope>
    <source>
        <strain evidence="1 2">S0821</strain>
    </source>
</reference>
<gene>
    <name evidence="1" type="ORF">AMR76_07255</name>
</gene>